<dbReference type="InterPro" id="IPR011051">
    <property type="entry name" value="RmlC_Cupin_sf"/>
</dbReference>
<dbReference type="Proteomes" id="UP000663942">
    <property type="component" value="Chromosome"/>
</dbReference>
<dbReference type="InterPro" id="IPR009327">
    <property type="entry name" value="Cupin_DUF985"/>
</dbReference>
<dbReference type="PANTHER" id="PTHR33387">
    <property type="entry name" value="RMLC-LIKE JELLY ROLL FOLD PROTEIN"/>
    <property type="match status" value="1"/>
</dbReference>
<dbReference type="Gene3D" id="2.60.120.10">
    <property type="entry name" value="Jelly Rolls"/>
    <property type="match status" value="1"/>
</dbReference>
<dbReference type="InterPro" id="IPR014710">
    <property type="entry name" value="RmlC-like_jellyroll"/>
</dbReference>
<dbReference type="PANTHER" id="PTHR33387:SF3">
    <property type="entry name" value="DUF985 DOMAIN-CONTAINING PROTEIN"/>
    <property type="match status" value="1"/>
</dbReference>
<evidence type="ECO:0000313" key="2">
    <source>
        <dbReference type="EMBL" id="QTC86939.1"/>
    </source>
</evidence>
<sequence>MDFSADEIIANLSLSPHPEGGHFRPMARDAGLAVCGSEAATEYRLLTAEDADDWRPVEATEIWAFYMGAPLEIEIATDLGLRPLVLGPDQRQIAAPAGAWRRMRSQGDWSLAACSTAPGLAIEAVEASHV</sequence>
<dbReference type="SUPFAM" id="SSF51182">
    <property type="entry name" value="RmlC-like cupins"/>
    <property type="match status" value="1"/>
</dbReference>
<dbReference type="InterPro" id="IPR039935">
    <property type="entry name" value="YML079W-like"/>
</dbReference>
<accession>A0ABX7SHY6</accession>
<dbReference type="Pfam" id="PF06172">
    <property type="entry name" value="Cupin_5"/>
    <property type="match status" value="1"/>
</dbReference>
<keyword evidence="3" id="KW-1185">Reference proteome</keyword>
<reference evidence="2 3" key="1">
    <citation type="submission" date="2020-09" db="EMBL/GenBank/DDBJ databases">
        <title>Brevundimonas sp. LVF1 isolated from an oligotrophic pond in Goettingen, Germany.</title>
        <authorList>
            <person name="Friedrich I."/>
            <person name="Klassen A."/>
            <person name="Neubauer H."/>
            <person name="Schneider D."/>
            <person name="Hertel R."/>
            <person name="Daniel R."/>
        </authorList>
    </citation>
    <scope>NUCLEOTIDE SEQUENCE [LARGE SCALE GENOMIC DNA]</scope>
    <source>
        <strain evidence="2 3">LVF1</strain>
    </source>
</reference>
<organism evidence="2 3">
    <name type="scientific">Brevundimonas pondensis</name>
    <dbReference type="NCBI Taxonomy" id="2774189"/>
    <lineage>
        <taxon>Bacteria</taxon>
        <taxon>Pseudomonadati</taxon>
        <taxon>Pseudomonadota</taxon>
        <taxon>Alphaproteobacteria</taxon>
        <taxon>Caulobacterales</taxon>
        <taxon>Caulobacteraceae</taxon>
        <taxon>Brevundimonas</taxon>
    </lineage>
</organism>
<dbReference type="EMBL" id="CP062006">
    <property type="protein sequence ID" value="QTC86939.1"/>
    <property type="molecule type" value="Genomic_DNA"/>
</dbReference>
<name>A0ABX7SHY6_9CAUL</name>
<evidence type="ECO:0000313" key="3">
    <source>
        <dbReference type="Proteomes" id="UP000663942"/>
    </source>
</evidence>
<protein>
    <submittedName>
        <fullName evidence="2">Cupin domain-containing protein</fullName>
    </submittedName>
</protein>
<feature type="domain" description="DUF985" evidence="1">
    <location>
        <begin position="7"/>
        <end position="126"/>
    </location>
</feature>
<proteinExistence type="predicted"/>
<gene>
    <name evidence="2" type="ORF">IFE19_12465</name>
</gene>
<evidence type="ECO:0000259" key="1">
    <source>
        <dbReference type="Pfam" id="PF06172"/>
    </source>
</evidence>
<dbReference type="RefSeq" id="WP_207822762.1">
    <property type="nucleotide sequence ID" value="NZ_CP062006.1"/>
</dbReference>